<feature type="region of interest" description="Disordered" evidence="1">
    <location>
        <begin position="1"/>
        <end position="39"/>
    </location>
</feature>
<proteinExistence type="predicted"/>
<dbReference type="EMBL" id="MN740092">
    <property type="protein sequence ID" value="QHT87568.1"/>
    <property type="molecule type" value="Genomic_DNA"/>
</dbReference>
<dbReference type="AlphaFoldDB" id="A0A6C0I3I3"/>
<accession>A0A6C0I3I3</accession>
<protein>
    <submittedName>
        <fullName evidence="2">Uncharacterized protein</fullName>
    </submittedName>
</protein>
<name>A0A6C0I3I3_9ZZZZ</name>
<reference evidence="2" key="1">
    <citation type="journal article" date="2020" name="Nature">
        <title>Giant virus diversity and host interactions through global metagenomics.</title>
        <authorList>
            <person name="Schulz F."/>
            <person name="Roux S."/>
            <person name="Paez-Espino D."/>
            <person name="Jungbluth S."/>
            <person name="Walsh D.A."/>
            <person name="Denef V.J."/>
            <person name="McMahon K.D."/>
            <person name="Konstantinidis K.T."/>
            <person name="Eloe-Fadrosh E.A."/>
            <person name="Kyrpides N.C."/>
            <person name="Woyke T."/>
        </authorList>
    </citation>
    <scope>NUCLEOTIDE SEQUENCE</scope>
    <source>
        <strain evidence="2">GVMAG-M-3300023184-190</strain>
    </source>
</reference>
<sequence>MSYDNEDEYDYGYANDEESEIDMYQDQYEEESDELASDTNAKKRRLWNDSLVDKSFHKIKRGGRTIGIYSSSNTPGFTIKNAVTGTYCEHKIGSLYEHLYYKIKLATGELGRESLSFFFDSPEQCERHMDSEIPQETKGKWHQKYMIAKRQLLQ</sequence>
<evidence type="ECO:0000256" key="1">
    <source>
        <dbReference type="SAM" id="MobiDB-lite"/>
    </source>
</evidence>
<evidence type="ECO:0000313" key="2">
    <source>
        <dbReference type="EMBL" id="QHT87568.1"/>
    </source>
</evidence>
<feature type="compositionally biased region" description="Acidic residues" evidence="1">
    <location>
        <begin position="1"/>
        <end position="36"/>
    </location>
</feature>
<organism evidence="2">
    <name type="scientific">viral metagenome</name>
    <dbReference type="NCBI Taxonomy" id="1070528"/>
    <lineage>
        <taxon>unclassified sequences</taxon>
        <taxon>metagenomes</taxon>
        <taxon>organismal metagenomes</taxon>
    </lineage>
</organism>